<dbReference type="EMBL" id="BMLV01000003">
    <property type="protein sequence ID" value="GGP04699.1"/>
    <property type="molecule type" value="Genomic_DNA"/>
</dbReference>
<evidence type="ECO:0008006" key="3">
    <source>
        <dbReference type="Google" id="ProtNLM"/>
    </source>
</evidence>
<evidence type="ECO:0000313" key="1">
    <source>
        <dbReference type="EMBL" id="GGP04699.1"/>
    </source>
</evidence>
<proteinExistence type="predicted"/>
<sequence>MKPIFFPTKENFRKWLKENHLSSAEILVGFYKVSTKKPSMTWSESVDQALCFGWIDGVRKSIDEESYQIRFTPRKPNSIWSAVNIRKIEELIKKELMFPAGIAAFEKRQEHKSKIYAFETQAMQLPEEFLKTFKSNSIAWEYFENLAPSYKKTSIHWVMSAKQEATQQKRLLQLISDSENQTNAWKDNRYQKK</sequence>
<keyword evidence="2" id="KW-1185">Reference proteome</keyword>
<dbReference type="RefSeq" id="WP_188617787.1">
    <property type="nucleotide sequence ID" value="NZ_BMLV01000003.1"/>
</dbReference>
<accession>A0ABQ2NQT7</accession>
<dbReference type="Pfam" id="PF13376">
    <property type="entry name" value="OmdA"/>
    <property type="match status" value="1"/>
</dbReference>
<gene>
    <name evidence="1" type="ORF">GCM10010992_18190</name>
</gene>
<protein>
    <recommendedName>
        <fullName evidence="3">Bacteriocin-protection protein</fullName>
    </recommendedName>
</protein>
<reference evidence="2" key="1">
    <citation type="journal article" date="2019" name="Int. J. Syst. Evol. Microbiol.">
        <title>The Global Catalogue of Microorganisms (GCM) 10K type strain sequencing project: providing services to taxonomists for standard genome sequencing and annotation.</title>
        <authorList>
            <consortium name="The Broad Institute Genomics Platform"/>
            <consortium name="The Broad Institute Genome Sequencing Center for Infectious Disease"/>
            <person name="Wu L."/>
            <person name="Ma J."/>
        </authorList>
    </citation>
    <scope>NUCLEOTIDE SEQUENCE [LARGE SCALE GENOMIC DNA]</scope>
    <source>
        <strain evidence="2">CGMCC 1.7656</strain>
    </source>
</reference>
<evidence type="ECO:0000313" key="2">
    <source>
        <dbReference type="Proteomes" id="UP000620064"/>
    </source>
</evidence>
<organism evidence="1 2">
    <name type="scientific">Cloacibacterium rupense</name>
    <dbReference type="NCBI Taxonomy" id="517423"/>
    <lineage>
        <taxon>Bacteria</taxon>
        <taxon>Pseudomonadati</taxon>
        <taxon>Bacteroidota</taxon>
        <taxon>Flavobacteriia</taxon>
        <taxon>Flavobacteriales</taxon>
        <taxon>Weeksellaceae</taxon>
    </lineage>
</organism>
<comment type="caution">
    <text evidence="1">The sequence shown here is derived from an EMBL/GenBank/DDBJ whole genome shotgun (WGS) entry which is preliminary data.</text>
</comment>
<name>A0ABQ2NQT7_9FLAO</name>
<dbReference type="Proteomes" id="UP000620064">
    <property type="component" value="Unassembled WGS sequence"/>
</dbReference>